<dbReference type="InterPro" id="IPR013108">
    <property type="entry name" value="Amidohydro_3"/>
</dbReference>
<keyword evidence="3" id="KW-1185">Reference proteome</keyword>
<dbReference type="InterPro" id="IPR032466">
    <property type="entry name" value="Metal_Hydrolase"/>
</dbReference>
<dbReference type="Pfam" id="PF07969">
    <property type="entry name" value="Amidohydro_3"/>
    <property type="match status" value="1"/>
</dbReference>
<accession>A0A8J3Z7C7</accession>
<protein>
    <submittedName>
        <fullName evidence="2">Amidohydrolase</fullName>
    </submittedName>
</protein>
<dbReference type="Gene3D" id="3.10.310.70">
    <property type="match status" value="1"/>
</dbReference>
<gene>
    <name evidence="2" type="ORF">Vau01_041020</name>
</gene>
<comment type="caution">
    <text evidence="2">The sequence shown here is derived from an EMBL/GenBank/DDBJ whole genome shotgun (WGS) entry which is preliminary data.</text>
</comment>
<proteinExistence type="predicted"/>
<dbReference type="Gene3D" id="2.30.40.10">
    <property type="entry name" value="Urease, subunit C, domain 1"/>
    <property type="match status" value="1"/>
</dbReference>
<dbReference type="CDD" id="cd01300">
    <property type="entry name" value="YtcJ_like"/>
    <property type="match status" value="1"/>
</dbReference>
<dbReference type="PANTHER" id="PTHR22642">
    <property type="entry name" value="IMIDAZOLONEPROPIONASE"/>
    <property type="match status" value="1"/>
</dbReference>
<name>A0A8J3Z7C7_9ACTN</name>
<dbReference type="SUPFAM" id="SSF51556">
    <property type="entry name" value="Metallo-dependent hydrolases"/>
    <property type="match status" value="1"/>
</dbReference>
<dbReference type="EMBL" id="BOPG01000025">
    <property type="protein sequence ID" value="GIJ56586.1"/>
    <property type="molecule type" value="Genomic_DNA"/>
</dbReference>
<evidence type="ECO:0000313" key="3">
    <source>
        <dbReference type="Proteomes" id="UP000612585"/>
    </source>
</evidence>
<dbReference type="InterPro" id="IPR011059">
    <property type="entry name" value="Metal-dep_hydrolase_composite"/>
</dbReference>
<dbReference type="AlphaFoldDB" id="A0A8J3Z7C7"/>
<organism evidence="2 3">
    <name type="scientific">Virgisporangium aurantiacum</name>
    <dbReference type="NCBI Taxonomy" id="175570"/>
    <lineage>
        <taxon>Bacteria</taxon>
        <taxon>Bacillati</taxon>
        <taxon>Actinomycetota</taxon>
        <taxon>Actinomycetes</taxon>
        <taxon>Micromonosporales</taxon>
        <taxon>Micromonosporaceae</taxon>
        <taxon>Virgisporangium</taxon>
    </lineage>
</organism>
<sequence>MRGARIFSPAAPDATALLMDDGVISWLGADADAPAADKTMDLDGALVTPAFVDAHVHVTDTGVTMQGLDLAATRSRADVLDRLARHAAGQAPDAVVLGHGWDESRWPDPTPPRPAELDRAAAGRRVYLSRADVHSCVVSTALLAAANPATPGHDPGGWLTRDAHHEVRAVALGSLGPTQRRDAQRHALKQAARAGVAAVHECGGPEISSEDDFTGLLALAGPDSAGTERLPEVYGYWGELGAAKKARDLGALGAAGDLFADGALGSRTAHLREPYTDEPDRCGHGYVTANQVAAHLVECTENELQGGFHAIGDAALATVVAGFALAAGKVGLDRLRARRHRVEHVEMVDKRLIGGLVEFGVIASVQPVFDWRWGGTDRMYATRLGVDRALAANPFGSMAGVGVTLAFGSDSPVTPVDPWSAVYAAVFHRNPTQRLSVRQAFAAHTRGGWRAVHRDAEGVLAPGAPATLAAWDWNGDLLRGLPVFSDDPDAPTHDKPRCRLTVLRGTPIHWTST</sequence>
<feature type="domain" description="Amidohydrolase 3" evidence="1">
    <location>
        <begin position="38"/>
        <end position="508"/>
    </location>
</feature>
<dbReference type="GO" id="GO:0016810">
    <property type="term" value="F:hydrolase activity, acting on carbon-nitrogen (but not peptide) bonds"/>
    <property type="evidence" value="ECO:0007669"/>
    <property type="project" value="InterPro"/>
</dbReference>
<dbReference type="Proteomes" id="UP000612585">
    <property type="component" value="Unassembled WGS sequence"/>
</dbReference>
<dbReference type="InterPro" id="IPR033932">
    <property type="entry name" value="YtcJ-like"/>
</dbReference>
<dbReference type="Gene3D" id="3.20.20.140">
    <property type="entry name" value="Metal-dependent hydrolases"/>
    <property type="match status" value="1"/>
</dbReference>
<evidence type="ECO:0000313" key="2">
    <source>
        <dbReference type="EMBL" id="GIJ56586.1"/>
    </source>
</evidence>
<reference evidence="2" key="1">
    <citation type="submission" date="2021-01" db="EMBL/GenBank/DDBJ databases">
        <title>Whole genome shotgun sequence of Virgisporangium aurantiacum NBRC 16421.</title>
        <authorList>
            <person name="Komaki H."/>
            <person name="Tamura T."/>
        </authorList>
    </citation>
    <scope>NUCLEOTIDE SEQUENCE</scope>
    <source>
        <strain evidence="2">NBRC 16421</strain>
    </source>
</reference>
<evidence type="ECO:0000259" key="1">
    <source>
        <dbReference type="Pfam" id="PF07969"/>
    </source>
</evidence>
<dbReference type="PANTHER" id="PTHR22642:SF2">
    <property type="entry name" value="PROTEIN LONG AFTER FAR-RED 3"/>
    <property type="match status" value="1"/>
</dbReference>
<dbReference type="SUPFAM" id="SSF51338">
    <property type="entry name" value="Composite domain of metallo-dependent hydrolases"/>
    <property type="match status" value="1"/>
</dbReference>